<keyword evidence="3" id="KW-0238">DNA-binding</keyword>
<evidence type="ECO:0000256" key="2">
    <source>
        <dbReference type="ARBA" id="ARBA00023015"/>
    </source>
</evidence>
<dbReference type="SUPFAM" id="SSF52172">
    <property type="entry name" value="CheY-like"/>
    <property type="match status" value="1"/>
</dbReference>
<reference evidence="8" key="1">
    <citation type="submission" date="2020-09" db="EMBL/GenBank/DDBJ databases">
        <title>A novel bacterium of genus Paenibacillus, isolated from South China Sea.</title>
        <authorList>
            <person name="Huang H."/>
            <person name="Mo K."/>
            <person name="Hu Y."/>
        </authorList>
    </citation>
    <scope>NUCLEOTIDE SEQUENCE</scope>
    <source>
        <strain evidence="8">IB182363</strain>
    </source>
</reference>
<dbReference type="Proteomes" id="UP000639396">
    <property type="component" value="Unassembled WGS sequence"/>
</dbReference>
<dbReference type="GO" id="GO:0000160">
    <property type="term" value="P:phosphorelay signal transduction system"/>
    <property type="evidence" value="ECO:0007669"/>
    <property type="project" value="InterPro"/>
</dbReference>
<accession>A0A927H0H8</accession>
<keyword evidence="2" id="KW-0805">Transcription regulation</keyword>
<dbReference type="InterPro" id="IPR000792">
    <property type="entry name" value="Tscrpt_reg_LuxR_C"/>
</dbReference>
<feature type="domain" description="HTH luxR-type" evidence="6">
    <location>
        <begin position="139"/>
        <end position="204"/>
    </location>
</feature>
<dbReference type="EMBL" id="JACXJA010000026">
    <property type="protein sequence ID" value="MBD2864091.1"/>
    <property type="molecule type" value="Genomic_DNA"/>
</dbReference>
<dbReference type="CDD" id="cd06170">
    <property type="entry name" value="LuxR_C_like"/>
    <property type="match status" value="1"/>
</dbReference>
<gene>
    <name evidence="8" type="ORF">IDH45_19065</name>
</gene>
<feature type="domain" description="Response regulatory" evidence="7">
    <location>
        <begin position="1"/>
        <end position="109"/>
    </location>
</feature>
<evidence type="ECO:0000256" key="4">
    <source>
        <dbReference type="ARBA" id="ARBA00023163"/>
    </source>
</evidence>
<dbReference type="PANTHER" id="PTHR43214:SF24">
    <property type="entry name" value="TRANSCRIPTIONAL REGULATORY PROTEIN NARL-RELATED"/>
    <property type="match status" value="1"/>
</dbReference>
<dbReference type="PROSITE" id="PS50110">
    <property type="entry name" value="RESPONSE_REGULATORY"/>
    <property type="match status" value="1"/>
</dbReference>
<dbReference type="AlphaFoldDB" id="A0A927H0H8"/>
<feature type="modified residue" description="4-aspartylphosphate" evidence="5">
    <location>
        <position position="44"/>
    </location>
</feature>
<protein>
    <submittedName>
        <fullName evidence="8">Response regulator transcription factor</fullName>
    </submittedName>
</protein>
<dbReference type="PANTHER" id="PTHR43214">
    <property type="entry name" value="TWO-COMPONENT RESPONSE REGULATOR"/>
    <property type="match status" value="1"/>
</dbReference>
<keyword evidence="4" id="KW-0804">Transcription</keyword>
<dbReference type="Gene3D" id="3.40.50.2300">
    <property type="match status" value="1"/>
</dbReference>
<dbReference type="InterPro" id="IPR039420">
    <property type="entry name" value="WalR-like"/>
</dbReference>
<evidence type="ECO:0000259" key="7">
    <source>
        <dbReference type="PROSITE" id="PS50110"/>
    </source>
</evidence>
<proteinExistence type="predicted"/>
<comment type="caution">
    <text evidence="8">The sequence shown here is derived from an EMBL/GenBank/DDBJ whole genome shotgun (WGS) entry which is preliminary data.</text>
</comment>
<dbReference type="SMART" id="SM00421">
    <property type="entry name" value="HTH_LUXR"/>
    <property type="match status" value="1"/>
</dbReference>
<dbReference type="Pfam" id="PF00072">
    <property type="entry name" value="Response_reg"/>
    <property type="match status" value="1"/>
</dbReference>
<dbReference type="SMART" id="SM00448">
    <property type="entry name" value="REC"/>
    <property type="match status" value="1"/>
</dbReference>
<evidence type="ECO:0000256" key="1">
    <source>
        <dbReference type="ARBA" id="ARBA00022553"/>
    </source>
</evidence>
<keyword evidence="9" id="KW-1185">Reference proteome</keyword>
<evidence type="ECO:0000256" key="5">
    <source>
        <dbReference type="PROSITE-ProRule" id="PRU00169"/>
    </source>
</evidence>
<organism evidence="8 9">
    <name type="scientific">Paenibacillus oceani</name>
    <dbReference type="NCBI Taxonomy" id="2772510"/>
    <lineage>
        <taxon>Bacteria</taxon>
        <taxon>Bacillati</taxon>
        <taxon>Bacillota</taxon>
        <taxon>Bacilli</taxon>
        <taxon>Bacillales</taxon>
        <taxon>Paenibacillaceae</taxon>
        <taxon>Paenibacillus</taxon>
    </lineage>
</organism>
<dbReference type="InterPro" id="IPR058245">
    <property type="entry name" value="NreC/VraR/RcsB-like_REC"/>
</dbReference>
<dbReference type="GO" id="GO:0006355">
    <property type="term" value="P:regulation of DNA-templated transcription"/>
    <property type="evidence" value="ECO:0007669"/>
    <property type="project" value="InterPro"/>
</dbReference>
<name>A0A927H0H8_9BACL</name>
<evidence type="ECO:0000313" key="8">
    <source>
        <dbReference type="EMBL" id="MBD2864091.1"/>
    </source>
</evidence>
<sequence length="204" mass="22598">MLIREGLGTILNLEEDMSVVGLATNGLEAVEITARLRPKLVMMDIQMPHMDGITALKQIKASSPETLVLILSTYLEDKYIVEGMANGASGYLLKDMDTNKMIAAIRDTVSGQYILPASVAIKLVHKITELSKGQSAAESWSKRIELTQREREVAELIVQGYTNREIASELHIAEGTARNYISQLYSKLEVLDRVQALVRLQALL</sequence>
<dbReference type="CDD" id="cd17535">
    <property type="entry name" value="REC_NarL-like"/>
    <property type="match status" value="1"/>
</dbReference>
<evidence type="ECO:0000259" key="6">
    <source>
        <dbReference type="PROSITE" id="PS50043"/>
    </source>
</evidence>
<dbReference type="Pfam" id="PF00196">
    <property type="entry name" value="GerE"/>
    <property type="match status" value="1"/>
</dbReference>
<dbReference type="GO" id="GO:0003677">
    <property type="term" value="F:DNA binding"/>
    <property type="evidence" value="ECO:0007669"/>
    <property type="project" value="UniProtKB-KW"/>
</dbReference>
<evidence type="ECO:0000256" key="3">
    <source>
        <dbReference type="ARBA" id="ARBA00023125"/>
    </source>
</evidence>
<dbReference type="PROSITE" id="PS50043">
    <property type="entry name" value="HTH_LUXR_2"/>
    <property type="match status" value="1"/>
</dbReference>
<evidence type="ECO:0000313" key="9">
    <source>
        <dbReference type="Proteomes" id="UP000639396"/>
    </source>
</evidence>
<dbReference type="PRINTS" id="PR00038">
    <property type="entry name" value="HTHLUXR"/>
</dbReference>
<keyword evidence="1 5" id="KW-0597">Phosphoprotein</keyword>
<dbReference type="InterPro" id="IPR001789">
    <property type="entry name" value="Sig_transdc_resp-reg_receiver"/>
</dbReference>
<dbReference type="InterPro" id="IPR011006">
    <property type="entry name" value="CheY-like_superfamily"/>
</dbReference>